<protein>
    <submittedName>
        <fullName evidence="1">Uncharacterized protein</fullName>
    </submittedName>
</protein>
<dbReference type="EMBL" id="VSSQ01062972">
    <property type="protein sequence ID" value="MPN16071.1"/>
    <property type="molecule type" value="Genomic_DNA"/>
</dbReference>
<proteinExistence type="predicted"/>
<name>A0A645FNR6_9ZZZZ</name>
<comment type="caution">
    <text evidence="1">The sequence shown here is derived from an EMBL/GenBank/DDBJ whole genome shotgun (WGS) entry which is preliminary data.</text>
</comment>
<sequence>MGFFLSTSSKYKRVVTLPDFGSTTRSFVFVIFFGIFDSAFSSLSMARSAFRTVFFSSGAARSSFENCSRGELLLIHFSPPGGYFSRITPHQPDPRQYPADERKPRSALLIRQATRKCLSRRNRRRNTRRRRRYIRLKEHIRRPPVK</sequence>
<evidence type="ECO:0000313" key="1">
    <source>
        <dbReference type="EMBL" id="MPN16071.1"/>
    </source>
</evidence>
<accession>A0A645FNR6</accession>
<reference evidence="1" key="1">
    <citation type="submission" date="2019-08" db="EMBL/GenBank/DDBJ databases">
        <authorList>
            <person name="Kucharzyk K."/>
            <person name="Murdoch R.W."/>
            <person name="Higgins S."/>
            <person name="Loffler F."/>
        </authorList>
    </citation>
    <scope>NUCLEOTIDE SEQUENCE</scope>
</reference>
<organism evidence="1">
    <name type="scientific">bioreactor metagenome</name>
    <dbReference type="NCBI Taxonomy" id="1076179"/>
    <lineage>
        <taxon>unclassified sequences</taxon>
        <taxon>metagenomes</taxon>
        <taxon>ecological metagenomes</taxon>
    </lineage>
</organism>
<gene>
    <name evidence="1" type="ORF">SDC9_163409</name>
</gene>
<dbReference type="AlphaFoldDB" id="A0A645FNR6"/>